<reference evidence="3 4" key="1">
    <citation type="submission" date="2019-03" db="EMBL/GenBank/DDBJ databases">
        <title>Genomics of glacier-inhabiting Cryobacterium strains.</title>
        <authorList>
            <person name="Liu Q."/>
            <person name="Xin Y.-H."/>
        </authorList>
    </citation>
    <scope>NUCLEOTIDE SEQUENCE [LARGE SCALE GENOMIC DNA]</scope>
    <source>
        <strain evidence="3 4">MDB1-5</strain>
    </source>
</reference>
<evidence type="ECO:0008006" key="5">
    <source>
        <dbReference type="Google" id="ProtNLM"/>
    </source>
</evidence>
<gene>
    <name evidence="3" type="ORF">E3O46_17340</name>
</gene>
<dbReference type="RefSeq" id="WP_134562190.1">
    <property type="nucleotide sequence ID" value="NZ_SOFS01000045.1"/>
</dbReference>
<evidence type="ECO:0000256" key="1">
    <source>
        <dbReference type="SAM" id="MobiDB-lite"/>
    </source>
</evidence>
<keyword evidence="2" id="KW-0812">Transmembrane</keyword>
<keyword evidence="2" id="KW-0472">Membrane</keyword>
<feature type="region of interest" description="Disordered" evidence="1">
    <location>
        <begin position="79"/>
        <end position="100"/>
    </location>
</feature>
<comment type="caution">
    <text evidence="3">The sequence shown here is derived from an EMBL/GenBank/DDBJ whole genome shotgun (WGS) entry which is preliminary data.</text>
</comment>
<dbReference type="EMBL" id="SOFS01000045">
    <property type="protein sequence ID" value="TFC16683.1"/>
    <property type="molecule type" value="Genomic_DNA"/>
</dbReference>
<evidence type="ECO:0000256" key="2">
    <source>
        <dbReference type="SAM" id="Phobius"/>
    </source>
</evidence>
<dbReference type="Proteomes" id="UP000297604">
    <property type="component" value="Unassembled WGS sequence"/>
</dbReference>
<keyword evidence="2" id="KW-1133">Transmembrane helix</keyword>
<name>A0ABY2IK29_9MICO</name>
<proteinExistence type="predicted"/>
<accession>A0ABY2IK29</accession>
<evidence type="ECO:0000313" key="3">
    <source>
        <dbReference type="EMBL" id="TFC16683.1"/>
    </source>
</evidence>
<sequence length="100" mass="10818">MSAVLLPHLVDAVTGFMLANTPPPEFNPDTVTPGPAGFLAILFVVVAVVLLGFDLVRRIRRTTYRAEIAERLQAELAARVEAETHPGEASTPRETQQPQG</sequence>
<feature type="transmembrane region" description="Helical" evidence="2">
    <location>
        <begin position="36"/>
        <end position="56"/>
    </location>
</feature>
<organism evidence="3 4">
    <name type="scientific">Cryobacterium glucosi</name>
    <dbReference type="NCBI Taxonomy" id="1259175"/>
    <lineage>
        <taxon>Bacteria</taxon>
        <taxon>Bacillati</taxon>
        <taxon>Actinomycetota</taxon>
        <taxon>Actinomycetes</taxon>
        <taxon>Micrococcales</taxon>
        <taxon>Microbacteriaceae</taxon>
        <taxon>Cryobacterium</taxon>
    </lineage>
</organism>
<keyword evidence="4" id="KW-1185">Reference proteome</keyword>
<protein>
    <recommendedName>
        <fullName evidence="5">DUF4229 domain-containing protein</fullName>
    </recommendedName>
</protein>
<evidence type="ECO:0000313" key="4">
    <source>
        <dbReference type="Proteomes" id="UP000297604"/>
    </source>
</evidence>